<dbReference type="PANTHER" id="PTHR13954:SF6">
    <property type="entry name" value="NON-SPECIFIC SERINE_THREONINE PROTEIN KINASE"/>
    <property type="match status" value="1"/>
</dbReference>
<dbReference type="PROSITE" id="PS50208">
    <property type="entry name" value="CASPASE_P20"/>
    <property type="match status" value="1"/>
</dbReference>
<dbReference type="GO" id="GO:1990604">
    <property type="term" value="C:IRE1-TRAF2-ASK1 complex"/>
    <property type="evidence" value="ECO:0007669"/>
    <property type="project" value="TreeGrafter"/>
</dbReference>
<dbReference type="InterPro" id="IPR011009">
    <property type="entry name" value="Kinase-like_dom_sf"/>
</dbReference>
<feature type="domain" description="Caspase family p20" evidence="3">
    <location>
        <begin position="373"/>
        <end position="495"/>
    </location>
</feature>
<dbReference type="InterPro" id="IPR001309">
    <property type="entry name" value="Pept_C14_p20"/>
</dbReference>
<dbReference type="PROSITE" id="PS01122">
    <property type="entry name" value="CASPASE_CYS"/>
    <property type="match status" value="1"/>
</dbReference>
<proteinExistence type="inferred from homology"/>
<evidence type="ECO:0000259" key="2">
    <source>
        <dbReference type="PROSITE" id="PS50011"/>
    </source>
</evidence>
<dbReference type="InterPro" id="IPR029030">
    <property type="entry name" value="Caspase-like_dom_sf"/>
</dbReference>
<accession>A0AAD5LLI6</accession>
<dbReference type="InterPro" id="IPR011600">
    <property type="entry name" value="Pept_C14_caspase"/>
</dbReference>
<evidence type="ECO:0008006" key="6">
    <source>
        <dbReference type="Google" id="ProtNLM"/>
    </source>
</evidence>
<dbReference type="Pfam" id="PF00656">
    <property type="entry name" value="Peptidase_C14"/>
    <property type="match status" value="1"/>
</dbReference>
<protein>
    <recommendedName>
        <fullName evidence="6">Caspase-8</fullName>
    </recommendedName>
</protein>
<dbReference type="GO" id="GO:0005524">
    <property type="term" value="F:ATP binding"/>
    <property type="evidence" value="ECO:0007669"/>
    <property type="project" value="InterPro"/>
</dbReference>
<evidence type="ECO:0000313" key="4">
    <source>
        <dbReference type="EMBL" id="KAI9564925.1"/>
    </source>
</evidence>
<dbReference type="GO" id="GO:0004197">
    <property type="term" value="F:cysteine-type endopeptidase activity"/>
    <property type="evidence" value="ECO:0007669"/>
    <property type="project" value="InterPro"/>
</dbReference>
<dbReference type="Pfam" id="PF00069">
    <property type="entry name" value="Pkinase"/>
    <property type="match status" value="1"/>
</dbReference>
<dbReference type="SUPFAM" id="SSF52129">
    <property type="entry name" value="Caspase-like"/>
    <property type="match status" value="1"/>
</dbReference>
<dbReference type="InterPro" id="IPR000719">
    <property type="entry name" value="Prot_kinase_dom"/>
</dbReference>
<comment type="similarity">
    <text evidence="1">Belongs to the peptidase C14A family.</text>
</comment>
<dbReference type="GO" id="GO:0070059">
    <property type="term" value="P:intrinsic apoptotic signaling pathway in response to endoplasmic reticulum stress"/>
    <property type="evidence" value="ECO:0007669"/>
    <property type="project" value="TreeGrafter"/>
</dbReference>
<dbReference type="EMBL" id="WJBH02000001">
    <property type="protein sequence ID" value="KAI9564925.1"/>
    <property type="molecule type" value="Genomic_DNA"/>
</dbReference>
<name>A0AAD5LLI6_9CRUS</name>
<dbReference type="InterPro" id="IPR015917">
    <property type="entry name" value="Pept_C14A"/>
</dbReference>
<dbReference type="Gene3D" id="1.10.510.10">
    <property type="entry name" value="Transferase(Phosphotransferase) domain 1"/>
    <property type="match status" value="1"/>
</dbReference>
<dbReference type="Gene3D" id="3.30.200.20">
    <property type="entry name" value="Phosphorylase Kinase, domain 1"/>
    <property type="match status" value="1"/>
</dbReference>
<evidence type="ECO:0000259" key="3">
    <source>
        <dbReference type="PROSITE" id="PS50208"/>
    </source>
</evidence>
<dbReference type="GO" id="GO:0004521">
    <property type="term" value="F:RNA endonuclease activity"/>
    <property type="evidence" value="ECO:0007669"/>
    <property type="project" value="InterPro"/>
</dbReference>
<dbReference type="GO" id="GO:0004674">
    <property type="term" value="F:protein serine/threonine kinase activity"/>
    <property type="evidence" value="ECO:0007669"/>
    <property type="project" value="InterPro"/>
</dbReference>
<dbReference type="InterPro" id="IPR033139">
    <property type="entry name" value="Caspase_cys_AS"/>
</dbReference>
<dbReference type="SMART" id="SM00115">
    <property type="entry name" value="CASc"/>
    <property type="match status" value="1"/>
</dbReference>
<dbReference type="Proteomes" id="UP000820818">
    <property type="component" value="Linkage Group LG1"/>
</dbReference>
<dbReference type="GO" id="GO:0006508">
    <property type="term" value="P:proteolysis"/>
    <property type="evidence" value="ECO:0007669"/>
    <property type="project" value="InterPro"/>
</dbReference>
<dbReference type="SUPFAM" id="SSF56112">
    <property type="entry name" value="Protein kinase-like (PK-like)"/>
    <property type="match status" value="1"/>
</dbReference>
<dbReference type="PANTHER" id="PTHR13954">
    <property type="entry name" value="IRE1-RELATED"/>
    <property type="match status" value="1"/>
</dbReference>
<organism evidence="4 5">
    <name type="scientific">Daphnia sinensis</name>
    <dbReference type="NCBI Taxonomy" id="1820382"/>
    <lineage>
        <taxon>Eukaryota</taxon>
        <taxon>Metazoa</taxon>
        <taxon>Ecdysozoa</taxon>
        <taxon>Arthropoda</taxon>
        <taxon>Crustacea</taxon>
        <taxon>Branchiopoda</taxon>
        <taxon>Diplostraca</taxon>
        <taxon>Cladocera</taxon>
        <taxon>Anomopoda</taxon>
        <taxon>Daphniidae</taxon>
        <taxon>Daphnia</taxon>
        <taxon>Daphnia similis group</taxon>
    </lineage>
</organism>
<dbReference type="PRINTS" id="PR00376">
    <property type="entry name" value="IL1BCENZYME"/>
</dbReference>
<dbReference type="AlphaFoldDB" id="A0AAD5LLI6"/>
<gene>
    <name evidence="4" type="ORF">GHT06_008666</name>
</gene>
<dbReference type="InterPro" id="IPR045133">
    <property type="entry name" value="IRE1/2-like"/>
</dbReference>
<dbReference type="GO" id="GO:0051082">
    <property type="term" value="F:unfolded protein binding"/>
    <property type="evidence" value="ECO:0007669"/>
    <property type="project" value="TreeGrafter"/>
</dbReference>
<comment type="caution">
    <text evidence="4">The sequence shown here is derived from an EMBL/GenBank/DDBJ whole genome shotgun (WGS) entry which is preliminary data.</text>
</comment>
<keyword evidence="5" id="KW-1185">Reference proteome</keyword>
<dbReference type="Gene3D" id="3.40.50.1460">
    <property type="match status" value="1"/>
</dbReference>
<sequence length="677" mass="78288">MAENEFDETKRLKTSVTLEEKAQLIKQPKETTSIDREEREPVRKGGDCKLFRICTGKIKDGSQYLDISHHQKGKNLTSENKRPIYKGYYNCDVPVAILKINYTQSGTTRTTQKEIERELQILEELEVHENFIRYFTHEMDDDFVYIATELCLCSVEDLLDPAFEKHIPMKKEILKELQAKEILRQATRGLNYLHQNDFVHRNIKPNNFLIKDVKCCKNSCHFVIKITDFRLTRKYNPDKDSQLSGSAASQGWEAPESKNTEKHLSTKLDVFILGCFYHYVLVALSKTEANKGKPRHPFGDNAEQRRKNISEGQQSVQDLPFVPNDKDEDEKEVAKLIKSMLKFNEEDRPTLQQVLASPYFMPSEDYNIYKFATPGLCVIFNQEEFENGEVRQGSDKDRDKLKEIFNELGFKTLIYNNLDSYALKTEIKSLAKKDLKNYGCLVVCLLSHGIENAILCYDGRYVNTNELKYEFSLDKCPSLYGKPKIFIVQACQGSLEQSKTGTISHKNSSSGFSQRVTRIYEAFVGPLGTPSRTDMTKKDVEPNYNKEDLEQMIILDNARKNPPLMDFLTINSTLHGFKVYRFYNQEGFLGSFFIQSLCKALFEEYLDKRSEGTKHLEDLLRCVKVNINARSEEVENKSDKEEEICCWQTMPWEVCLSKHIRFCKSEIKGTDIPLNDV</sequence>
<dbReference type="GO" id="GO:0036498">
    <property type="term" value="P:IRE1-mediated unfolded protein response"/>
    <property type="evidence" value="ECO:0007669"/>
    <property type="project" value="TreeGrafter"/>
</dbReference>
<reference evidence="4 5" key="1">
    <citation type="submission" date="2022-05" db="EMBL/GenBank/DDBJ databases">
        <title>A multi-omics perspective on studying reproductive biology in Daphnia sinensis.</title>
        <authorList>
            <person name="Jia J."/>
        </authorList>
    </citation>
    <scope>NUCLEOTIDE SEQUENCE [LARGE SCALE GENOMIC DNA]</scope>
    <source>
        <strain evidence="4 5">WSL</strain>
    </source>
</reference>
<feature type="domain" description="Protein kinase" evidence="2">
    <location>
        <begin position="70"/>
        <end position="360"/>
    </location>
</feature>
<evidence type="ECO:0000256" key="1">
    <source>
        <dbReference type="ARBA" id="ARBA00010134"/>
    </source>
</evidence>
<dbReference type="PROSITE" id="PS50011">
    <property type="entry name" value="PROTEIN_KINASE_DOM"/>
    <property type="match status" value="1"/>
</dbReference>
<evidence type="ECO:0000313" key="5">
    <source>
        <dbReference type="Proteomes" id="UP000820818"/>
    </source>
</evidence>